<dbReference type="Proteomes" id="UP000319792">
    <property type="component" value="Unassembled WGS sequence"/>
</dbReference>
<dbReference type="OrthoDB" id="4380755at2"/>
<organism evidence="3 4">
    <name type="scientific">Tsukamurella sputi</name>
    <dbReference type="NCBI Taxonomy" id="2591848"/>
    <lineage>
        <taxon>Bacteria</taxon>
        <taxon>Bacillati</taxon>
        <taxon>Actinomycetota</taxon>
        <taxon>Actinomycetes</taxon>
        <taxon>Mycobacteriales</taxon>
        <taxon>Tsukamurellaceae</taxon>
        <taxon>Tsukamurella</taxon>
    </lineage>
</organism>
<evidence type="ECO:0000313" key="3">
    <source>
        <dbReference type="EMBL" id="TWS26125.1"/>
    </source>
</evidence>
<reference evidence="3 4" key="1">
    <citation type="submission" date="2019-08" db="EMBL/GenBank/DDBJ databases">
        <title>Tsukamurella conjunctivitidis sp. nov., Tsukamurella assacharolytica sp. nov. and Tsukamurella sputae sp. nov. isolated from patients with conjunctivitis, bacteraemia (lymphoma) and respiratory infection (sputum) in Hong Kong.</title>
        <authorList>
            <person name="Fok K.M.N."/>
            <person name="Fong J.Y.H."/>
        </authorList>
    </citation>
    <scope>NUCLEOTIDE SEQUENCE [LARGE SCALE GENOMIC DNA]</scope>
    <source>
        <strain evidence="3 4">HKU70</strain>
    </source>
</reference>
<evidence type="ECO:0000256" key="1">
    <source>
        <dbReference type="SAM" id="MobiDB-lite"/>
    </source>
</evidence>
<keyword evidence="2" id="KW-0472">Membrane</keyword>
<evidence type="ECO:0000313" key="4">
    <source>
        <dbReference type="Proteomes" id="UP000319792"/>
    </source>
</evidence>
<feature type="compositionally biased region" description="Polar residues" evidence="1">
    <location>
        <begin position="18"/>
        <end position="35"/>
    </location>
</feature>
<accession>A0A5C5RVB4</accession>
<feature type="compositionally biased region" description="Pro residues" evidence="1">
    <location>
        <begin position="74"/>
        <end position="85"/>
    </location>
</feature>
<feature type="transmembrane region" description="Helical" evidence="2">
    <location>
        <begin position="92"/>
        <end position="116"/>
    </location>
</feature>
<comment type="caution">
    <text evidence="3">The sequence shown here is derived from an EMBL/GenBank/DDBJ whole genome shotgun (WGS) entry which is preliminary data.</text>
</comment>
<keyword evidence="4" id="KW-1185">Reference proteome</keyword>
<gene>
    <name evidence="3" type="ORF">FK268_02435</name>
</gene>
<proteinExistence type="predicted"/>
<dbReference type="RefSeq" id="WP_146430749.1">
    <property type="nucleotide sequence ID" value="NZ_VIGV01000001.1"/>
</dbReference>
<feature type="region of interest" description="Disordered" evidence="1">
    <location>
        <begin position="1"/>
        <end position="86"/>
    </location>
</feature>
<dbReference type="AlphaFoldDB" id="A0A5C5RVB4"/>
<dbReference type="EMBL" id="VIGV01000001">
    <property type="protein sequence ID" value="TWS26125.1"/>
    <property type="molecule type" value="Genomic_DNA"/>
</dbReference>
<name>A0A5C5RVB4_9ACTN</name>
<evidence type="ECO:0008006" key="5">
    <source>
        <dbReference type="Google" id="ProtNLM"/>
    </source>
</evidence>
<evidence type="ECO:0000256" key="2">
    <source>
        <dbReference type="SAM" id="Phobius"/>
    </source>
</evidence>
<sequence>MNPNPPSNPGGHPGQDPSDPNQQTQLRPTWQSGEHLQQGGAPSYQPNPDSYPQYPAAHQGYQGAYGPAGAQAPGVPPFPPGPGAPKKPRPAWLIPALIGGGAVVLVIALIAGIAIVKSIGGGSGDTGSPGGTVKAYFAALQAGDATKALSYGKEAPASTELLTDEVLRKQRDLAPIKDLKIVSETSGYSGSVHLTVTIGEVAYDEELNLEKVGDDWKLATAAVQLKPYSAYDSDKKNVTVLGKPLPASGVVYVFPGALDLGSVNKNLAPQREKISVGDNKGQASVKGLSRFSAGSSFSIAFGLSDAAKASARQQIAAKYAECAASKDRFPAGCPQSDYSGENGSYTWTAPNAQDIDLSDTVRDGQLRFSDNRPWTFTATARDGRPLTGSDTGLVYGTITVTADAVAVSVR</sequence>
<feature type="compositionally biased region" description="Low complexity" evidence="1">
    <location>
        <begin position="53"/>
        <end position="73"/>
    </location>
</feature>
<protein>
    <recommendedName>
        <fullName evidence="5">DUF4878 domain-containing protein</fullName>
    </recommendedName>
</protein>
<keyword evidence="2" id="KW-1133">Transmembrane helix</keyword>
<keyword evidence="2" id="KW-0812">Transmembrane</keyword>